<evidence type="ECO:0000313" key="5">
    <source>
        <dbReference type="Proteomes" id="UP001354931"/>
    </source>
</evidence>
<reference evidence="4 5" key="1">
    <citation type="submission" date="2022-10" db="EMBL/GenBank/DDBJ databases">
        <authorList>
            <person name="Xie J."/>
            <person name="Shen N."/>
        </authorList>
    </citation>
    <scope>NUCLEOTIDE SEQUENCE [LARGE SCALE GENOMIC DNA]</scope>
    <source>
        <strain evidence="4 5">YIM65594</strain>
    </source>
</reference>
<dbReference type="RefSeq" id="WP_326021745.1">
    <property type="nucleotide sequence ID" value="NZ_JAOZYC010000164.1"/>
</dbReference>
<evidence type="ECO:0000313" key="4">
    <source>
        <dbReference type="EMBL" id="MEB8342332.1"/>
    </source>
</evidence>
<dbReference type="Pfam" id="PF11611">
    <property type="entry name" value="DUF4352"/>
    <property type="match status" value="1"/>
</dbReference>
<dbReference type="InterPro" id="IPR029051">
    <property type="entry name" value="DUF4352"/>
</dbReference>
<feature type="domain" description="DUF4352" evidence="3">
    <location>
        <begin position="80"/>
        <end position="182"/>
    </location>
</feature>
<dbReference type="InterPro" id="IPR029050">
    <property type="entry name" value="Immunoprotect_excell_Ig-like"/>
</dbReference>
<sequence length="203" mass="21111">MGTYVRRAVLLAVPAVLVTVLTGCSSADSDKAEAAPSTTVEASASFDKVDVGEPTEEPQAAPAPMLAVGTNGPFDVYDDTGETVKTQMNVKVESAKYVTATDLDTSNRPENGQYVVLKLTLKNVGKAPGNFAAYGAMKWQDTKTAPQDCTTLEVADGPELDTEYGPGQGVTGSVVLDVPRKGGTVTYYDGPGKGAFAVLLPKS</sequence>
<evidence type="ECO:0000256" key="2">
    <source>
        <dbReference type="SAM" id="SignalP"/>
    </source>
</evidence>
<gene>
    <name evidence="4" type="ORF">OKJ99_33055</name>
</gene>
<dbReference type="Proteomes" id="UP001354931">
    <property type="component" value="Unassembled WGS sequence"/>
</dbReference>
<accession>A0ABU6FFB9</accession>
<evidence type="ECO:0000256" key="1">
    <source>
        <dbReference type="ARBA" id="ARBA00022729"/>
    </source>
</evidence>
<proteinExistence type="predicted"/>
<feature type="chain" id="PRO_5045609130" evidence="2">
    <location>
        <begin position="28"/>
        <end position="203"/>
    </location>
</feature>
<comment type="caution">
    <text evidence="4">The sequence shown here is derived from an EMBL/GenBank/DDBJ whole genome shotgun (WGS) entry which is preliminary data.</text>
</comment>
<evidence type="ECO:0000259" key="3">
    <source>
        <dbReference type="Pfam" id="PF11611"/>
    </source>
</evidence>
<organism evidence="4 5">
    <name type="scientific">Streptomyces endophyticus</name>
    <dbReference type="NCBI Taxonomy" id="714166"/>
    <lineage>
        <taxon>Bacteria</taxon>
        <taxon>Bacillati</taxon>
        <taxon>Actinomycetota</taxon>
        <taxon>Actinomycetes</taxon>
        <taxon>Kitasatosporales</taxon>
        <taxon>Streptomycetaceae</taxon>
        <taxon>Streptomyces</taxon>
    </lineage>
</organism>
<dbReference type="Gene3D" id="2.60.40.1240">
    <property type="match status" value="1"/>
</dbReference>
<dbReference type="EMBL" id="JAOZYC010000164">
    <property type="protein sequence ID" value="MEB8342332.1"/>
    <property type="molecule type" value="Genomic_DNA"/>
</dbReference>
<keyword evidence="1 2" id="KW-0732">Signal</keyword>
<name>A0ABU6FFB9_9ACTN</name>
<feature type="signal peptide" evidence="2">
    <location>
        <begin position="1"/>
        <end position="27"/>
    </location>
</feature>
<protein>
    <submittedName>
        <fullName evidence="4">DUF4352 domain-containing protein</fullName>
    </submittedName>
</protein>
<keyword evidence="5" id="KW-1185">Reference proteome</keyword>
<dbReference type="PROSITE" id="PS51257">
    <property type="entry name" value="PROKAR_LIPOPROTEIN"/>
    <property type="match status" value="1"/>
</dbReference>